<dbReference type="STRING" id="115862.BBG46_11400"/>
<evidence type="ECO:0000313" key="1">
    <source>
        <dbReference type="EMBL" id="CFE52374.1"/>
    </source>
</evidence>
<dbReference type="EMBL" id="CSAD01001552">
    <property type="protein sequence ID" value="COX23420.1"/>
    <property type="molecule type" value="Genomic_DNA"/>
</dbReference>
<evidence type="ECO:0000313" key="8">
    <source>
        <dbReference type="Proteomes" id="UP000046947"/>
    </source>
</evidence>
<evidence type="ECO:0000313" key="4">
    <source>
        <dbReference type="EMBL" id="COX26298.1"/>
    </source>
</evidence>
<evidence type="ECO:0000313" key="3">
    <source>
        <dbReference type="EMBL" id="COX23420.1"/>
    </source>
</evidence>
<evidence type="ECO:0000313" key="9">
    <source>
        <dbReference type="Proteomes" id="UP000048289"/>
    </source>
</evidence>
<evidence type="ECO:0000313" key="10">
    <source>
        <dbReference type="Proteomes" id="UP000048600"/>
    </source>
</evidence>
<dbReference type="Proteomes" id="UP000038802">
    <property type="component" value="Unassembled WGS sequence"/>
</dbReference>
<dbReference type="AlphaFoldDB" id="A0A0T9FZQ2"/>
<protein>
    <submittedName>
        <fullName evidence="4">Transposase</fullName>
    </submittedName>
</protein>
<accession>A0A0T9FZQ2</accession>
<dbReference type="RefSeq" id="WP_157133759.1">
    <property type="nucleotide sequence ID" value="NZ_CNKR01000002.1"/>
</dbReference>
<dbReference type="Proteomes" id="UP000046947">
    <property type="component" value="Unassembled WGS sequence"/>
</dbReference>
<proteinExistence type="predicted"/>
<organism evidence="4 6">
    <name type="scientific">Mycobacterium tuberculosis</name>
    <dbReference type="NCBI Taxonomy" id="1773"/>
    <lineage>
        <taxon>Bacteria</taxon>
        <taxon>Bacillati</taxon>
        <taxon>Actinomycetota</taxon>
        <taxon>Actinomycetes</taxon>
        <taxon>Mycobacteriales</taxon>
        <taxon>Mycobacteriaceae</taxon>
        <taxon>Mycobacterium</taxon>
        <taxon>Mycobacterium tuberculosis complex</taxon>
    </lineage>
</organism>
<name>A0A0T9FZQ2_MYCTX</name>
<dbReference type="EMBL" id="CFOH01000422">
    <property type="protein sequence ID" value="CFE56053.1"/>
    <property type="molecule type" value="Genomic_DNA"/>
</dbReference>
<dbReference type="EMBL" id="CHKL01001397">
    <property type="protein sequence ID" value="COX96818.1"/>
    <property type="molecule type" value="Genomic_DNA"/>
</dbReference>
<evidence type="ECO:0000313" key="6">
    <source>
        <dbReference type="Proteomes" id="UP000038802"/>
    </source>
</evidence>
<evidence type="ECO:0000313" key="7">
    <source>
        <dbReference type="Proteomes" id="UP000045842"/>
    </source>
</evidence>
<reference evidence="6 7" key="1">
    <citation type="submission" date="2015-03" db="EMBL/GenBank/DDBJ databases">
        <authorList>
            <consortium name="Pathogen Informatics"/>
        </authorList>
    </citation>
    <scope>NUCLEOTIDE SEQUENCE [LARGE SCALE GENOMIC DNA]</scope>
    <source>
        <strain evidence="3 7">G09801536</strain>
        <strain evidence="1 9">G09901357</strain>
        <strain evidence="2 8">H09601792</strain>
        <strain evidence="6">K00500041</strain>
        <strain evidence="5 10">P00601463</strain>
    </source>
</reference>
<gene>
    <name evidence="3" type="ORF">ERS007679_04731</name>
    <name evidence="1" type="ORF">ERS007681_04838</name>
    <name evidence="2" type="ORF">ERS007688_02499</name>
    <name evidence="4" type="ORF">ERS007703_04988</name>
    <name evidence="5" type="ORF">ERS007741_04829</name>
</gene>
<dbReference type="EMBL" id="CFOE01001573">
    <property type="protein sequence ID" value="CFE52374.1"/>
    <property type="molecule type" value="Genomic_DNA"/>
</dbReference>
<dbReference type="Proteomes" id="UP000045842">
    <property type="component" value="Unassembled WGS sequence"/>
</dbReference>
<evidence type="ECO:0000313" key="5">
    <source>
        <dbReference type="EMBL" id="COX96818.1"/>
    </source>
</evidence>
<dbReference type="Proteomes" id="UP000048289">
    <property type="component" value="Unassembled WGS sequence"/>
</dbReference>
<dbReference type="Proteomes" id="UP000048600">
    <property type="component" value="Unassembled WGS sequence"/>
</dbReference>
<reference evidence="4" key="2">
    <citation type="submission" date="2015-03" db="EMBL/GenBank/DDBJ databases">
        <authorList>
            <person name="Murphy D."/>
        </authorList>
    </citation>
    <scope>NUCLEOTIDE SEQUENCE [LARGE SCALE GENOMIC DNA]</scope>
    <source>
        <strain evidence="4">K00500041</strain>
    </source>
</reference>
<dbReference type="EMBL" id="CSAE01001063">
    <property type="protein sequence ID" value="COX26298.1"/>
    <property type="molecule type" value="Genomic_DNA"/>
</dbReference>
<sequence length="46" mass="5123">MLATGRPYQDLGADYFTTRMDPDKERRRLVAKLEAQGLGVTLEPAA</sequence>
<evidence type="ECO:0000313" key="2">
    <source>
        <dbReference type="EMBL" id="CFE56053.1"/>
    </source>
</evidence>